<proteinExistence type="predicted"/>
<evidence type="ECO:0000313" key="1">
    <source>
        <dbReference type="EMBL" id="QPJ61465.1"/>
    </source>
</evidence>
<gene>
    <name evidence="1" type="ORF">G3M70_06015</name>
</gene>
<dbReference type="EMBL" id="CP048685">
    <property type="protein sequence ID" value="QPJ61465.1"/>
    <property type="molecule type" value="Genomic_DNA"/>
</dbReference>
<organism evidence="1 2">
    <name type="scientific">Candidatus Nitronauta litoralis</name>
    <dbReference type="NCBI Taxonomy" id="2705533"/>
    <lineage>
        <taxon>Bacteria</taxon>
        <taxon>Pseudomonadati</taxon>
        <taxon>Nitrospinota/Tectimicrobiota group</taxon>
        <taxon>Nitrospinota</taxon>
        <taxon>Nitrospinia</taxon>
        <taxon>Nitrospinales</taxon>
        <taxon>Nitrospinaceae</taxon>
        <taxon>Candidatus Nitronauta</taxon>
    </lineage>
</organism>
<evidence type="ECO:0000313" key="2">
    <source>
        <dbReference type="Proteomes" id="UP000594688"/>
    </source>
</evidence>
<name>A0A7T0BV05_9BACT</name>
<dbReference type="Proteomes" id="UP000594688">
    <property type="component" value="Chromosome"/>
</dbReference>
<sequence>MGIAFHFPDEGNPTLTWVPSKPPRYPISHKREFHRQVRGETAGGFVLVQDPAGAARELFELQFDHLPQVDRDRAAAFFDTVRKAAQTFDYTDPSGQIIRVRWINDFEFKQAACGRYSGIIHLLKESGA</sequence>
<reference evidence="1 2" key="1">
    <citation type="submission" date="2020-02" db="EMBL/GenBank/DDBJ databases">
        <title>Genomic and physiological characterization of two novel Nitrospinaceae genera.</title>
        <authorList>
            <person name="Mueller A.J."/>
            <person name="Jung M.-Y."/>
            <person name="Strachan C.R."/>
            <person name="Herbold C.W."/>
            <person name="Kirkegaard R.H."/>
            <person name="Daims H."/>
        </authorList>
    </citation>
    <scope>NUCLEOTIDE SEQUENCE [LARGE SCALE GENOMIC DNA]</scope>
    <source>
        <strain evidence="1">EB</strain>
    </source>
</reference>
<dbReference type="KEGG" id="nli:G3M70_06015"/>
<dbReference type="AlphaFoldDB" id="A0A7T0BV05"/>
<accession>A0A7T0BV05</accession>
<protein>
    <submittedName>
        <fullName evidence="1">Uncharacterized protein</fullName>
    </submittedName>
</protein>